<feature type="compositionally biased region" description="Polar residues" evidence="1">
    <location>
        <begin position="100"/>
        <end position="116"/>
    </location>
</feature>
<dbReference type="Proteomes" id="UP000054166">
    <property type="component" value="Unassembled WGS sequence"/>
</dbReference>
<accession>A0A0C3G2L5</accession>
<feature type="region of interest" description="Disordered" evidence="1">
    <location>
        <begin position="301"/>
        <end position="327"/>
    </location>
</feature>
<evidence type="ECO:0000313" key="3">
    <source>
        <dbReference type="Proteomes" id="UP000054166"/>
    </source>
</evidence>
<sequence length="501" mass="54056">MPAVPPAVVPLSTISAGSPMAPTLLSVAAEFRSSGFPAGAMPTPNRPHTPNARVRSLYGAGADRNTNTQSAFRCPRHLHTGCEICVEAKSFCKIPRGRTGSTTGWTATSPGKTTTEGGARGGHNPGVASKSSAGSGGGITGWQDGSGIGSGLARPDIDGSVLRRRSWSALALPEVNNRTTGTGAGNTKLSELIPRFLRLSALVAIELGSEVRDEEVGDKVGIGLLDGPIPPTSSSSSAAGSTYNAIREKQRMHANALRPSKEWYMLLIGLLTRAALEGYLTGGWRGTEAVDCLLTVGLGMVDAPDNQNERDGPASGGERQVNDDSEVGDEFKWFDPDGFPSLREAARIMFPGLQASRTGGYQRVEGAEAEYEREISERLRRFYAIPTKTPDLSTHMEDLAWHYPAEPVERVALRWCEAVAKWRGKPELETYKKKQLTIDSLVHSNPTSPTAPPKQPFISLPSKERRLPIERYFEDAPTWNSNKRRRLSDVSRFGSGKRLHG</sequence>
<dbReference type="HOGENOM" id="CLU_544121_0_0_1"/>
<evidence type="ECO:0000313" key="2">
    <source>
        <dbReference type="EMBL" id="KIM84881.1"/>
    </source>
</evidence>
<proteinExistence type="predicted"/>
<reference evidence="2 3" key="1">
    <citation type="submission" date="2014-04" db="EMBL/GenBank/DDBJ databases">
        <authorList>
            <consortium name="DOE Joint Genome Institute"/>
            <person name="Kuo A."/>
            <person name="Tarkka M."/>
            <person name="Buscot F."/>
            <person name="Kohler A."/>
            <person name="Nagy L.G."/>
            <person name="Floudas D."/>
            <person name="Copeland A."/>
            <person name="Barry K.W."/>
            <person name="Cichocki N."/>
            <person name="Veneault-Fourrey C."/>
            <person name="LaButti K."/>
            <person name="Lindquist E.A."/>
            <person name="Lipzen A."/>
            <person name="Lundell T."/>
            <person name="Morin E."/>
            <person name="Murat C."/>
            <person name="Sun H."/>
            <person name="Tunlid A."/>
            <person name="Henrissat B."/>
            <person name="Grigoriev I.V."/>
            <person name="Hibbett D.S."/>
            <person name="Martin F."/>
            <person name="Nordberg H.P."/>
            <person name="Cantor M.N."/>
            <person name="Hua S.X."/>
        </authorList>
    </citation>
    <scope>NUCLEOTIDE SEQUENCE [LARGE SCALE GENOMIC DNA]</scope>
    <source>
        <strain evidence="2 3">F 1598</strain>
    </source>
</reference>
<organism evidence="2 3">
    <name type="scientific">Piloderma croceum (strain F 1598)</name>
    <dbReference type="NCBI Taxonomy" id="765440"/>
    <lineage>
        <taxon>Eukaryota</taxon>
        <taxon>Fungi</taxon>
        <taxon>Dikarya</taxon>
        <taxon>Basidiomycota</taxon>
        <taxon>Agaricomycotina</taxon>
        <taxon>Agaricomycetes</taxon>
        <taxon>Agaricomycetidae</taxon>
        <taxon>Atheliales</taxon>
        <taxon>Atheliaceae</taxon>
        <taxon>Piloderma</taxon>
    </lineage>
</organism>
<evidence type="ECO:0000256" key="1">
    <source>
        <dbReference type="SAM" id="MobiDB-lite"/>
    </source>
</evidence>
<reference evidence="3" key="2">
    <citation type="submission" date="2015-01" db="EMBL/GenBank/DDBJ databases">
        <title>Evolutionary Origins and Diversification of the Mycorrhizal Mutualists.</title>
        <authorList>
            <consortium name="DOE Joint Genome Institute"/>
            <consortium name="Mycorrhizal Genomics Consortium"/>
            <person name="Kohler A."/>
            <person name="Kuo A."/>
            <person name="Nagy L.G."/>
            <person name="Floudas D."/>
            <person name="Copeland A."/>
            <person name="Barry K.W."/>
            <person name="Cichocki N."/>
            <person name="Veneault-Fourrey C."/>
            <person name="LaButti K."/>
            <person name="Lindquist E.A."/>
            <person name="Lipzen A."/>
            <person name="Lundell T."/>
            <person name="Morin E."/>
            <person name="Murat C."/>
            <person name="Riley R."/>
            <person name="Ohm R."/>
            <person name="Sun H."/>
            <person name="Tunlid A."/>
            <person name="Henrissat B."/>
            <person name="Grigoriev I.V."/>
            <person name="Hibbett D.S."/>
            <person name="Martin F."/>
        </authorList>
    </citation>
    <scope>NUCLEOTIDE SEQUENCE [LARGE SCALE GENOMIC DNA]</scope>
    <source>
        <strain evidence="3">F 1598</strain>
    </source>
</reference>
<name>A0A0C3G2L5_PILCF</name>
<gene>
    <name evidence="2" type="ORF">PILCRDRAFT_817696</name>
</gene>
<feature type="compositionally biased region" description="Gly residues" evidence="1">
    <location>
        <begin position="134"/>
        <end position="150"/>
    </location>
</feature>
<feature type="region of interest" description="Disordered" evidence="1">
    <location>
        <begin position="100"/>
        <end position="150"/>
    </location>
</feature>
<dbReference type="EMBL" id="KN832986">
    <property type="protein sequence ID" value="KIM84881.1"/>
    <property type="molecule type" value="Genomic_DNA"/>
</dbReference>
<keyword evidence="3" id="KW-1185">Reference proteome</keyword>
<dbReference type="InParanoid" id="A0A0C3G2L5"/>
<dbReference type="AlphaFoldDB" id="A0A0C3G2L5"/>
<dbReference type="STRING" id="765440.A0A0C3G2L5"/>
<protein>
    <submittedName>
        <fullName evidence="2">Uncharacterized protein</fullName>
    </submittedName>
</protein>
<dbReference type="OrthoDB" id="2534923at2759"/>